<dbReference type="EMBL" id="JACJQY010000053">
    <property type="protein sequence ID" value="MBD2319495.1"/>
    <property type="molecule type" value="Genomic_DNA"/>
</dbReference>
<dbReference type="RefSeq" id="WP_190581569.1">
    <property type="nucleotide sequence ID" value="NZ_CAWPQU010000049.1"/>
</dbReference>
<name>A0ABR8CGJ9_9CYAN</name>
<keyword evidence="2" id="KW-1185">Reference proteome</keyword>
<evidence type="ECO:0000313" key="1">
    <source>
        <dbReference type="EMBL" id="MBD2319495.1"/>
    </source>
</evidence>
<organism evidence="1 2">
    <name type="scientific">Phormidium tenue FACHB-1050</name>
    <dbReference type="NCBI Taxonomy" id="2692857"/>
    <lineage>
        <taxon>Bacteria</taxon>
        <taxon>Bacillati</taxon>
        <taxon>Cyanobacteriota</taxon>
        <taxon>Cyanophyceae</taxon>
        <taxon>Oscillatoriophycideae</taxon>
        <taxon>Oscillatoriales</taxon>
        <taxon>Oscillatoriaceae</taxon>
        <taxon>Phormidium</taxon>
    </lineage>
</organism>
<evidence type="ECO:0000313" key="2">
    <source>
        <dbReference type="Proteomes" id="UP000618445"/>
    </source>
</evidence>
<reference evidence="1 2" key="1">
    <citation type="journal article" date="2020" name="ISME J.">
        <title>Comparative genomics reveals insights into cyanobacterial evolution and habitat adaptation.</title>
        <authorList>
            <person name="Chen M.Y."/>
            <person name="Teng W.K."/>
            <person name="Zhao L."/>
            <person name="Hu C.X."/>
            <person name="Zhou Y.K."/>
            <person name="Han B.P."/>
            <person name="Song L.R."/>
            <person name="Shu W.S."/>
        </authorList>
    </citation>
    <scope>NUCLEOTIDE SEQUENCE [LARGE SCALE GENOMIC DNA]</scope>
    <source>
        <strain evidence="1 2">FACHB-1050</strain>
    </source>
</reference>
<sequence length="49" mass="5889">MTIQELCDIEAQDLTKDLGYSFERKWLNLSQYRGDLDRILQINLKQEDK</sequence>
<proteinExistence type="predicted"/>
<gene>
    <name evidence="1" type="ORF">H6G05_21975</name>
</gene>
<comment type="caution">
    <text evidence="1">The sequence shown here is derived from an EMBL/GenBank/DDBJ whole genome shotgun (WGS) entry which is preliminary data.</text>
</comment>
<protein>
    <submittedName>
        <fullName evidence="1">Uncharacterized protein</fullName>
    </submittedName>
</protein>
<dbReference type="Proteomes" id="UP000618445">
    <property type="component" value="Unassembled WGS sequence"/>
</dbReference>
<accession>A0ABR8CGJ9</accession>